<dbReference type="EMBL" id="JBHRZT010000052">
    <property type="protein sequence ID" value="MFC3884630.1"/>
    <property type="molecule type" value="Genomic_DNA"/>
</dbReference>
<organism evidence="1 2">
    <name type="scientific">Bacillus songklensis</name>
    <dbReference type="NCBI Taxonomy" id="1069116"/>
    <lineage>
        <taxon>Bacteria</taxon>
        <taxon>Bacillati</taxon>
        <taxon>Bacillota</taxon>
        <taxon>Bacilli</taxon>
        <taxon>Bacillales</taxon>
        <taxon>Bacillaceae</taxon>
        <taxon>Bacillus</taxon>
    </lineage>
</organism>
<evidence type="ECO:0000313" key="1">
    <source>
        <dbReference type="EMBL" id="MFC3884630.1"/>
    </source>
</evidence>
<dbReference type="Proteomes" id="UP001595752">
    <property type="component" value="Unassembled WGS sequence"/>
</dbReference>
<evidence type="ECO:0008006" key="3">
    <source>
        <dbReference type="Google" id="ProtNLM"/>
    </source>
</evidence>
<name>A0ABV8B434_9BACI</name>
<reference evidence="2" key="1">
    <citation type="journal article" date="2019" name="Int. J. Syst. Evol. Microbiol.">
        <title>The Global Catalogue of Microorganisms (GCM) 10K type strain sequencing project: providing services to taxonomists for standard genome sequencing and annotation.</title>
        <authorList>
            <consortium name="The Broad Institute Genomics Platform"/>
            <consortium name="The Broad Institute Genome Sequencing Center for Infectious Disease"/>
            <person name="Wu L."/>
            <person name="Ma J."/>
        </authorList>
    </citation>
    <scope>NUCLEOTIDE SEQUENCE [LARGE SCALE GENOMIC DNA]</scope>
    <source>
        <strain evidence="2">CCUG 61889</strain>
    </source>
</reference>
<gene>
    <name evidence="1" type="ORF">ACFOU2_14460</name>
</gene>
<comment type="caution">
    <text evidence="1">The sequence shown here is derived from an EMBL/GenBank/DDBJ whole genome shotgun (WGS) entry which is preliminary data.</text>
</comment>
<keyword evidence="2" id="KW-1185">Reference proteome</keyword>
<proteinExistence type="predicted"/>
<protein>
    <recommendedName>
        <fullName evidence="3">YolD-like protein</fullName>
    </recommendedName>
</protein>
<dbReference type="RefSeq" id="WP_377916238.1">
    <property type="nucleotide sequence ID" value="NZ_JBHRZT010000052.1"/>
</dbReference>
<sequence length="51" mass="5921">MNIGSHVLYNEKEYVVIHVYNSGYCEIRDVTHQFTVKLVHSRDIKPISLSS</sequence>
<accession>A0ABV8B434</accession>
<evidence type="ECO:0000313" key="2">
    <source>
        <dbReference type="Proteomes" id="UP001595752"/>
    </source>
</evidence>